<comment type="caution">
    <text evidence="1">The sequence shown here is derived from an EMBL/GenBank/DDBJ whole genome shotgun (WGS) entry which is preliminary data.</text>
</comment>
<proteinExistence type="predicted"/>
<dbReference type="Proteomes" id="UP000767854">
    <property type="component" value="Unassembled WGS sequence"/>
</dbReference>
<accession>A0ABS2MTT8</accession>
<organism evidence="1 2">
    <name type="scientific">Fusibacter tunisiensis</name>
    <dbReference type="NCBI Taxonomy" id="1008308"/>
    <lineage>
        <taxon>Bacteria</taxon>
        <taxon>Bacillati</taxon>
        <taxon>Bacillota</taxon>
        <taxon>Clostridia</taxon>
        <taxon>Eubacteriales</taxon>
        <taxon>Eubacteriales Family XII. Incertae Sedis</taxon>
        <taxon>Fusibacter</taxon>
    </lineage>
</organism>
<keyword evidence="2" id="KW-1185">Reference proteome</keyword>
<dbReference type="RefSeq" id="WP_204665264.1">
    <property type="nucleotide sequence ID" value="NZ_JAFBDT010000032.1"/>
</dbReference>
<evidence type="ECO:0000313" key="2">
    <source>
        <dbReference type="Proteomes" id="UP000767854"/>
    </source>
</evidence>
<gene>
    <name evidence="1" type="ORF">JOC49_002409</name>
</gene>
<evidence type="ECO:0008006" key="3">
    <source>
        <dbReference type="Google" id="ProtNLM"/>
    </source>
</evidence>
<name>A0ABS2MTT8_9FIRM</name>
<reference evidence="1 2" key="1">
    <citation type="submission" date="2021-01" db="EMBL/GenBank/DDBJ databases">
        <title>Genomic Encyclopedia of Type Strains, Phase IV (KMG-IV): sequencing the most valuable type-strain genomes for metagenomic binning, comparative biology and taxonomic classification.</title>
        <authorList>
            <person name="Goeker M."/>
        </authorList>
    </citation>
    <scope>NUCLEOTIDE SEQUENCE [LARGE SCALE GENOMIC DNA]</scope>
    <source>
        <strain evidence="1 2">DSM 24436</strain>
    </source>
</reference>
<dbReference type="EMBL" id="JAFBDT010000032">
    <property type="protein sequence ID" value="MBM7562836.1"/>
    <property type="molecule type" value="Genomic_DNA"/>
</dbReference>
<evidence type="ECO:0000313" key="1">
    <source>
        <dbReference type="EMBL" id="MBM7562836.1"/>
    </source>
</evidence>
<sequence>MANKPKMPMPIGDRAKQFMPFAAVKGLNEALQKKERIARFKSELTDDMAMVLNEKFHKLRKGTLVHITYFLKDDFVVLTGQITRIDNVYRTINIDDTEISIDAITRIDCIKNRSSDD</sequence>
<protein>
    <recommendedName>
        <fullName evidence="3">YolD-like family protein</fullName>
    </recommendedName>
</protein>